<dbReference type="GO" id="GO:0003729">
    <property type="term" value="F:mRNA binding"/>
    <property type="evidence" value="ECO:0007669"/>
    <property type="project" value="UniProtKB-ARBA"/>
</dbReference>
<proteinExistence type="predicted"/>
<dbReference type="FunFam" id="1.25.40.10:FF:000344">
    <property type="entry name" value="Pentatricopeptide repeat-containing protein"/>
    <property type="match status" value="1"/>
</dbReference>
<sequence length="657" mass="71818">MFNPTTVRHSKNRYKTLLTATLHSRFISNEIAHNLFDEIPHRTLHANNRILKSYCRDKRYKEALSLFSRLSSSEKPDLYSIPTALKACAALKALGFGKAIHSFSKKDGQIGSNLFVGSALIDMYAKCGAMDESLRVFEEYPEPDTVLWTTVVTGFEHNGRSLDALGFFSRMSMAEGVVIDPVALVSVVSACVQLLELKVGRSVHGYVIRMGLGNGLPLSNALLNLYGKTGLVNYASRLFEGMEEKDVISWGSMIACYAHHGGAKEALALFKDMIFRGIEANAVALISVLQACEAACSLDEGKRIHELAARSGLDADVLVSTALIAMYMSCSAPDEAAEVFKRMPEKDAVSFSAMLRGCVENERAWESIGVLRAMLASDFRPDAYDLVKILTACSELGVLQQTRCFHGFVIKGGLGDDSFVSASLVECYAKCGSLECATSIFGCVKDRDVVVWSSMLAAFGIHGKGREALALFDEMVKNSGVRPNEVSFVSILSACSHAGLVREGIEMFDLMVNGYKLAPNSKHYGIVVDLLGRVGEVEKAMGFVNGMADGGDPSVWGALLGSCRVHRDNEIAEIAGRKLVELDGCDAGYYVLLSNVYAVDEKWREVARVRGLVEKKKKKKKKMKKVSGRIVVVVGDQVCSFVANDRYCQQSNHIFDL</sequence>
<dbReference type="AlphaFoldDB" id="A0A8X8WBX3"/>
<evidence type="ECO:0000313" key="4">
    <source>
        <dbReference type="Proteomes" id="UP000298416"/>
    </source>
</evidence>
<feature type="repeat" description="PPR" evidence="2">
    <location>
        <begin position="347"/>
        <end position="381"/>
    </location>
</feature>
<keyword evidence="4" id="KW-1185">Reference proteome</keyword>
<dbReference type="PANTHER" id="PTHR24015:SF2014">
    <property type="entry name" value="PENTATRICOPEPTIDE REPEAT-CONTAINING PROTEIN"/>
    <property type="match status" value="1"/>
</dbReference>
<evidence type="ECO:0000256" key="1">
    <source>
        <dbReference type="ARBA" id="ARBA00022737"/>
    </source>
</evidence>
<dbReference type="InterPro" id="IPR011990">
    <property type="entry name" value="TPR-like_helical_dom_sf"/>
</dbReference>
<dbReference type="InterPro" id="IPR046848">
    <property type="entry name" value="E_motif"/>
</dbReference>
<dbReference type="PANTHER" id="PTHR24015">
    <property type="entry name" value="OS07G0578800 PROTEIN-RELATED"/>
    <property type="match status" value="1"/>
</dbReference>
<dbReference type="GO" id="GO:0009451">
    <property type="term" value="P:RNA modification"/>
    <property type="evidence" value="ECO:0007669"/>
    <property type="project" value="InterPro"/>
</dbReference>
<dbReference type="Pfam" id="PF13041">
    <property type="entry name" value="PPR_2"/>
    <property type="match status" value="1"/>
</dbReference>
<dbReference type="InterPro" id="IPR002885">
    <property type="entry name" value="PPR_rpt"/>
</dbReference>
<name>A0A8X8WBX3_SALSN</name>
<feature type="repeat" description="PPR" evidence="2">
    <location>
        <begin position="448"/>
        <end position="483"/>
    </location>
</feature>
<accession>A0A8X8WBX3</accession>
<keyword evidence="1" id="KW-0677">Repeat</keyword>
<dbReference type="InterPro" id="IPR046960">
    <property type="entry name" value="PPR_At4g14850-like_plant"/>
</dbReference>
<dbReference type="NCBIfam" id="TIGR00756">
    <property type="entry name" value="PPR"/>
    <property type="match status" value="3"/>
</dbReference>
<comment type="caution">
    <text evidence="3">The sequence shown here is derived from an EMBL/GenBank/DDBJ whole genome shotgun (WGS) entry which is preliminary data.</text>
</comment>
<dbReference type="Pfam" id="PF01535">
    <property type="entry name" value="PPR"/>
    <property type="match status" value="7"/>
</dbReference>
<dbReference type="Pfam" id="PF20431">
    <property type="entry name" value="E_motif"/>
    <property type="match status" value="1"/>
</dbReference>
<feature type="repeat" description="PPR" evidence="2">
    <location>
        <begin position="246"/>
        <end position="280"/>
    </location>
</feature>
<evidence type="ECO:0000313" key="3">
    <source>
        <dbReference type="EMBL" id="KAG6391840.1"/>
    </source>
</evidence>
<reference evidence="3" key="1">
    <citation type="submission" date="2018-01" db="EMBL/GenBank/DDBJ databases">
        <authorList>
            <person name="Mao J.F."/>
        </authorList>
    </citation>
    <scope>NUCLEOTIDE SEQUENCE</scope>
    <source>
        <strain evidence="3">Huo1</strain>
        <tissue evidence="3">Leaf</tissue>
    </source>
</reference>
<protein>
    <submittedName>
        <fullName evidence="3">Uncharacterized protein</fullName>
    </submittedName>
</protein>
<dbReference type="FunFam" id="1.25.40.10:FF:000285">
    <property type="entry name" value="Pentatricopeptide repeat-containing protein, chloroplastic"/>
    <property type="match status" value="1"/>
</dbReference>
<organism evidence="3">
    <name type="scientific">Salvia splendens</name>
    <name type="common">Scarlet sage</name>
    <dbReference type="NCBI Taxonomy" id="180675"/>
    <lineage>
        <taxon>Eukaryota</taxon>
        <taxon>Viridiplantae</taxon>
        <taxon>Streptophyta</taxon>
        <taxon>Embryophyta</taxon>
        <taxon>Tracheophyta</taxon>
        <taxon>Spermatophyta</taxon>
        <taxon>Magnoliopsida</taxon>
        <taxon>eudicotyledons</taxon>
        <taxon>Gunneridae</taxon>
        <taxon>Pentapetalae</taxon>
        <taxon>asterids</taxon>
        <taxon>lamiids</taxon>
        <taxon>Lamiales</taxon>
        <taxon>Lamiaceae</taxon>
        <taxon>Nepetoideae</taxon>
        <taxon>Mentheae</taxon>
        <taxon>Salviinae</taxon>
        <taxon>Salvia</taxon>
        <taxon>Salvia subgen. Calosphace</taxon>
        <taxon>core Calosphace</taxon>
    </lineage>
</organism>
<gene>
    <name evidence="3" type="ORF">SASPL_149601</name>
</gene>
<dbReference type="PROSITE" id="PS51375">
    <property type="entry name" value="PPR"/>
    <property type="match status" value="3"/>
</dbReference>
<dbReference type="FunFam" id="1.25.40.10:FF:000073">
    <property type="entry name" value="Pentatricopeptide repeat-containing protein chloroplastic"/>
    <property type="match status" value="1"/>
</dbReference>
<dbReference type="Proteomes" id="UP000298416">
    <property type="component" value="Unassembled WGS sequence"/>
</dbReference>
<evidence type="ECO:0000256" key="2">
    <source>
        <dbReference type="PROSITE-ProRule" id="PRU00708"/>
    </source>
</evidence>
<dbReference type="FunFam" id="1.25.40.10:FF:000090">
    <property type="entry name" value="Pentatricopeptide repeat-containing protein, chloroplastic"/>
    <property type="match status" value="1"/>
</dbReference>
<reference evidence="3" key="2">
    <citation type="submission" date="2020-08" db="EMBL/GenBank/DDBJ databases">
        <title>Plant Genome Project.</title>
        <authorList>
            <person name="Zhang R.-G."/>
        </authorList>
    </citation>
    <scope>NUCLEOTIDE SEQUENCE</scope>
    <source>
        <strain evidence="3">Huo1</strain>
        <tissue evidence="3">Leaf</tissue>
    </source>
</reference>
<dbReference type="EMBL" id="PNBA02000019">
    <property type="protein sequence ID" value="KAG6391840.1"/>
    <property type="molecule type" value="Genomic_DNA"/>
</dbReference>
<dbReference type="Gene3D" id="1.25.40.10">
    <property type="entry name" value="Tetratricopeptide repeat domain"/>
    <property type="match status" value="4"/>
</dbReference>